<organism evidence="2 3">
    <name type="scientific">Mya arenaria</name>
    <name type="common">Soft-shell clam</name>
    <dbReference type="NCBI Taxonomy" id="6604"/>
    <lineage>
        <taxon>Eukaryota</taxon>
        <taxon>Metazoa</taxon>
        <taxon>Spiralia</taxon>
        <taxon>Lophotrochozoa</taxon>
        <taxon>Mollusca</taxon>
        <taxon>Bivalvia</taxon>
        <taxon>Autobranchia</taxon>
        <taxon>Heteroconchia</taxon>
        <taxon>Euheterodonta</taxon>
        <taxon>Imparidentia</taxon>
        <taxon>Neoheterodontei</taxon>
        <taxon>Myida</taxon>
        <taxon>Myoidea</taxon>
        <taxon>Myidae</taxon>
        <taxon>Mya</taxon>
    </lineage>
</organism>
<keyword evidence="3" id="KW-1185">Reference proteome</keyword>
<dbReference type="EMBL" id="CP111013">
    <property type="protein sequence ID" value="WAQ97308.1"/>
    <property type="molecule type" value="Genomic_DNA"/>
</dbReference>
<dbReference type="Gene3D" id="2.60.260.40">
    <property type="entry name" value="q5lls5 like domains"/>
    <property type="match status" value="1"/>
</dbReference>
<evidence type="ECO:0000259" key="1">
    <source>
        <dbReference type="Pfam" id="PF10276"/>
    </source>
</evidence>
<protein>
    <submittedName>
        <fullName evidence="2">NDUS6-like protein</fullName>
    </submittedName>
</protein>
<dbReference type="PANTHER" id="PTHR13156">
    <property type="entry name" value="NADH-UBIQUINONE OXIDOREDUCTASE 13 KD-A SUBUNIT"/>
    <property type="match status" value="1"/>
</dbReference>
<dbReference type="Pfam" id="PF10276">
    <property type="entry name" value="zf-CHCC"/>
    <property type="match status" value="1"/>
</dbReference>
<dbReference type="PANTHER" id="PTHR13156:SF0">
    <property type="entry name" value="NADH DEHYDROGENASE [UBIQUINONE] IRON-SULFUR PROTEIN 6, MITOCHONDRIAL"/>
    <property type="match status" value="1"/>
</dbReference>
<name>A0ABY7DJD4_MYAAR</name>
<dbReference type="InterPro" id="IPR019401">
    <property type="entry name" value="Znf_CHCC"/>
</dbReference>
<evidence type="ECO:0000313" key="3">
    <source>
        <dbReference type="Proteomes" id="UP001164746"/>
    </source>
</evidence>
<gene>
    <name evidence="2" type="ORF">MAR_029998</name>
</gene>
<dbReference type="Proteomes" id="UP001164746">
    <property type="component" value="Chromosome 2"/>
</dbReference>
<reference evidence="2" key="1">
    <citation type="submission" date="2022-11" db="EMBL/GenBank/DDBJ databases">
        <title>Centuries of genome instability and evolution in soft-shell clam transmissible cancer (bioRxiv).</title>
        <authorList>
            <person name="Hart S.F.M."/>
            <person name="Yonemitsu M.A."/>
            <person name="Giersch R.M."/>
            <person name="Beal B.F."/>
            <person name="Arriagada G."/>
            <person name="Davis B.W."/>
            <person name="Ostrander E.A."/>
            <person name="Goff S.P."/>
            <person name="Metzger M.J."/>
        </authorList>
    </citation>
    <scope>NUCLEOTIDE SEQUENCE</scope>
    <source>
        <strain evidence="2">MELC-2E11</strain>
        <tissue evidence="2">Siphon/mantle</tissue>
    </source>
</reference>
<proteinExistence type="predicted"/>
<accession>A0ABY7DJD4</accession>
<evidence type="ECO:0000313" key="2">
    <source>
        <dbReference type="EMBL" id="WAQ97308.1"/>
    </source>
</evidence>
<sequence length="146" mass="16144">MATIVRGLSRLTKTNPVSRTISTSSRVFAAKEPLNIDTVTHTGQVWDKEDYRNARFVGGKKLVNPNFAIDLIAEDPVVVCKRRNVSSNSGGALGHPRVFINLDKPEVSVCGYSGRKFIQAKYYDPAVHGPSITYEQYLAEMEAIKS</sequence>
<feature type="domain" description="Zinc finger CHCC-type" evidence="1">
    <location>
        <begin position="77"/>
        <end position="117"/>
    </location>
</feature>